<keyword evidence="4 8" id="KW-0503">Monooxygenase</keyword>
<feature type="binding site" evidence="6">
    <location>
        <position position="159"/>
    </location>
    <ligand>
        <name>FMN</name>
        <dbReference type="ChEBI" id="CHEBI:58210"/>
    </ligand>
</feature>
<dbReference type="AlphaFoldDB" id="A0A239IWY5"/>
<evidence type="ECO:0000256" key="4">
    <source>
        <dbReference type="ARBA" id="ARBA00023033"/>
    </source>
</evidence>
<gene>
    <name evidence="8" type="ORF">SAMN05421642_107277</name>
</gene>
<accession>A0A239IWY5</accession>
<organism evidence="8 9">
    <name type="scientific">Rhodococcoides kyotonense</name>
    <dbReference type="NCBI Taxonomy" id="398843"/>
    <lineage>
        <taxon>Bacteria</taxon>
        <taxon>Bacillati</taxon>
        <taxon>Actinomycetota</taxon>
        <taxon>Actinomycetes</taxon>
        <taxon>Mycobacteriales</taxon>
        <taxon>Nocardiaceae</taxon>
        <taxon>Rhodococcoides</taxon>
    </lineage>
</organism>
<dbReference type="PANTHER" id="PTHR30011">
    <property type="entry name" value="ALKANESULFONATE MONOOXYGENASE-RELATED"/>
    <property type="match status" value="1"/>
</dbReference>
<name>A0A239IWY5_9NOCA</name>
<dbReference type="GO" id="GO:0004497">
    <property type="term" value="F:monooxygenase activity"/>
    <property type="evidence" value="ECO:0007669"/>
    <property type="project" value="UniProtKB-KW"/>
</dbReference>
<feature type="binding site" evidence="6">
    <location>
        <position position="230"/>
    </location>
    <ligand>
        <name>FMN</name>
        <dbReference type="ChEBI" id="CHEBI:58210"/>
    </ligand>
</feature>
<sequence length="463" mass="50976">MSRPRLLLNAFTMNTVTHVSYGSWTREDSRQTEFHTLDPWIELVQILERGKIDAIFFADIVGLYDDYRGGWDTHVTEGLQIPNHDPSTIASALAAATTDLGIVVTSSVLQDHPFSFARKISTLDHLSKGRIGWNVVTSALENSARNFGLDRREEHDRRYDWAEEYAEVVYKLWEGSWEDDALVQDREKSIHADPSKIHKIHHRGERYSVEGPHLSAPSPQRTPVIFQAGSSARGRQFSGRHAEGIFISAASASGAKKVIDDTRRRAVEAGRFASDIKFFQGLSFVVGSTEAEARAKAADIDESFSVEGLLAHRSGGIGIDFGGWPLDTPIAELAGKVQGTQSSIEALINAAEAGSEVTIADFVKQKQDTTRLVGTPEQIADALEVWQDAGVDGINIQYLTTPGTYLDFVDQVIPELQERGLAQREYAPGALRSKLFGRSDRVESTHPAARWRGAFAASPPVHA</sequence>
<feature type="domain" description="Luciferase-like" evidence="7">
    <location>
        <begin position="33"/>
        <end position="392"/>
    </location>
</feature>
<comment type="similarity">
    <text evidence="5">Belongs to the NtaA/SnaA/DszA monooxygenase family.</text>
</comment>
<dbReference type="EMBL" id="FZOW01000007">
    <property type="protein sequence ID" value="SNS98276.1"/>
    <property type="molecule type" value="Genomic_DNA"/>
</dbReference>
<dbReference type="PIRSF" id="PIRSF000337">
    <property type="entry name" value="NTA_MOA"/>
    <property type="match status" value="1"/>
</dbReference>
<keyword evidence="2 6" id="KW-0288">FMN</keyword>
<feature type="binding site" evidence="6">
    <location>
        <position position="105"/>
    </location>
    <ligand>
        <name>FMN</name>
        <dbReference type="ChEBI" id="CHEBI:58210"/>
    </ligand>
</feature>
<dbReference type="InterPro" id="IPR051260">
    <property type="entry name" value="Diverse_substr_monoxygenases"/>
</dbReference>
<evidence type="ECO:0000256" key="2">
    <source>
        <dbReference type="ARBA" id="ARBA00022643"/>
    </source>
</evidence>
<feature type="binding site" evidence="6">
    <location>
        <position position="155"/>
    </location>
    <ligand>
        <name>FMN</name>
        <dbReference type="ChEBI" id="CHEBI:58210"/>
    </ligand>
</feature>
<dbReference type="NCBIfam" id="TIGR03860">
    <property type="entry name" value="FMN_nitrolo"/>
    <property type="match status" value="1"/>
</dbReference>
<evidence type="ECO:0000259" key="7">
    <source>
        <dbReference type="Pfam" id="PF00296"/>
    </source>
</evidence>
<dbReference type="InterPro" id="IPR016215">
    <property type="entry name" value="NTA_MOA"/>
</dbReference>
<evidence type="ECO:0000256" key="1">
    <source>
        <dbReference type="ARBA" id="ARBA00022630"/>
    </source>
</evidence>
<evidence type="ECO:0000256" key="6">
    <source>
        <dbReference type="PIRSR" id="PIRSR000337-1"/>
    </source>
</evidence>
<dbReference type="Pfam" id="PF00296">
    <property type="entry name" value="Bac_luciferase"/>
    <property type="match status" value="1"/>
</dbReference>
<keyword evidence="9" id="KW-1185">Reference proteome</keyword>
<dbReference type="InterPro" id="IPR011251">
    <property type="entry name" value="Luciferase-like_dom"/>
</dbReference>
<dbReference type="Gene3D" id="3.20.20.30">
    <property type="entry name" value="Luciferase-like domain"/>
    <property type="match status" value="1"/>
</dbReference>
<proteinExistence type="inferred from homology"/>
<dbReference type="SUPFAM" id="SSF51679">
    <property type="entry name" value="Bacterial luciferase-like"/>
    <property type="match status" value="1"/>
</dbReference>
<dbReference type="PANTHER" id="PTHR30011:SF16">
    <property type="entry name" value="C2H2 FINGER DOMAIN TRANSCRIPTION FACTOR (EUROFUNG)-RELATED"/>
    <property type="match status" value="1"/>
</dbReference>
<evidence type="ECO:0000313" key="9">
    <source>
        <dbReference type="Proteomes" id="UP000198327"/>
    </source>
</evidence>
<dbReference type="GO" id="GO:0016705">
    <property type="term" value="F:oxidoreductase activity, acting on paired donors, with incorporation or reduction of molecular oxygen"/>
    <property type="evidence" value="ECO:0007669"/>
    <property type="project" value="InterPro"/>
</dbReference>
<reference evidence="9" key="1">
    <citation type="submission" date="2017-06" db="EMBL/GenBank/DDBJ databases">
        <authorList>
            <person name="Varghese N."/>
            <person name="Submissions S."/>
        </authorList>
    </citation>
    <scope>NUCLEOTIDE SEQUENCE [LARGE SCALE GENOMIC DNA]</scope>
    <source>
        <strain evidence="9">JCM 23211</strain>
    </source>
</reference>
<evidence type="ECO:0000256" key="5">
    <source>
        <dbReference type="ARBA" id="ARBA00033748"/>
    </source>
</evidence>
<dbReference type="Proteomes" id="UP000198327">
    <property type="component" value="Unassembled WGS sequence"/>
</dbReference>
<dbReference type="RefSeq" id="WP_245865673.1">
    <property type="nucleotide sequence ID" value="NZ_FZOW01000007.1"/>
</dbReference>
<evidence type="ECO:0000256" key="3">
    <source>
        <dbReference type="ARBA" id="ARBA00023002"/>
    </source>
</evidence>
<protein>
    <submittedName>
        <fullName evidence="8">FMN-dependent oxidoreductase, nitrilotriacetate monooxygenase family</fullName>
    </submittedName>
</protein>
<dbReference type="InterPro" id="IPR036661">
    <property type="entry name" value="Luciferase-like_sf"/>
</dbReference>
<feature type="binding site" evidence="6">
    <location>
        <position position="59"/>
    </location>
    <ligand>
        <name>FMN</name>
        <dbReference type="ChEBI" id="CHEBI:58210"/>
    </ligand>
</feature>
<keyword evidence="3" id="KW-0560">Oxidoreductase</keyword>
<feature type="binding site" evidence="6">
    <location>
        <position position="231"/>
    </location>
    <ligand>
        <name>FMN</name>
        <dbReference type="ChEBI" id="CHEBI:58210"/>
    </ligand>
</feature>
<keyword evidence="1 6" id="KW-0285">Flavoprotein</keyword>
<evidence type="ECO:0000313" key="8">
    <source>
        <dbReference type="EMBL" id="SNS98276.1"/>
    </source>
</evidence>